<protein>
    <recommendedName>
        <fullName evidence="2">Alpha/beta hydrolase fold-3 domain-containing protein</fullName>
    </recommendedName>
</protein>
<reference evidence="3 4" key="1">
    <citation type="journal article" date="2024" name="Plant J.">
        <title>Genome sequences and population genomics reveal climatic adaptation and genomic divergence between two closely related sweetgum species.</title>
        <authorList>
            <person name="Xu W.Q."/>
            <person name="Ren C.Q."/>
            <person name="Zhang X.Y."/>
            <person name="Comes H.P."/>
            <person name="Liu X.H."/>
            <person name="Li Y.G."/>
            <person name="Kettle C.J."/>
            <person name="Jalonen R."/>
            <person name="Gaisberger H."/>
            <person name="Ma Y.Z."/>
            <person name="Qiu Y.X."/>
        </authorList>
    </citation>
    <scope>NUCLEOTIDE SEQUENCE [LARGE SCALE GENOMIC DNA]</scope>
    <source>
        <strain evidence="3">Hangzhou</strain>
    </source>
</reference>
<dbReference type="PANTHER" id="PTHR23024">
    <property type="entry name" value="ARYLACETAMIDE DEACETYLASE"/>
    <property type="match status" value="1"/>
</dbReference>
<accession>A0AAP0RRD6</accession>
<feature type="domain" description="Alpha/beta hydrolase fold-3" evidence="2">
    <location>
        <begin position="92"/>
        <end position="311"/>
    </location>
</feature>
<keyword evidence="4" id="KW-1185">Reference proteome</keyword>
<evidence type="ECO:0000259" key="2">
    <source>
        <dbReference type="Pfam" id="PF07859"/>
    </source>
</evidence>
<comment type="caution">
    <text evidence="3">The sequence shown here is derived from an EMBL/GenBank/DDBJ whole genome shotgun (WGS) entry which is preliminary data.</text>
</comment>
<organism evidence="3 4">
    <name type="scientific">Liquidambar formosana</name>
    <name type="common">Formosan gum</name>
    <dbReference type="NCBI Taxonomy" id="63359"/>
    <lineage>
        <taxon>Eukaryota</taxon>
        <taxon>Viridiplantae</taxon>
        <taxon>Streptophyta</taxon>
        <taxon>Embryophyta</taxon>
        <taxon>Tracheophyta</taxon>
        <taxon>Spermatophyta</taxon>
        <taxon>Magnoliopsida</taxon>
        <taxon>eudicotyledons</taxon>
        <taxon>Gunneridae</taxon>
        <taxon>Pentapetalae</taxon>
        <taxon>Saxifragales</taxon>
        <taxon>Altingiaceae</taxon>
        <taxon>Liquidambar</taxon>
    </lineage>
</organism>
<evidence type="ECO:0000313" key="3">
    <source>
        <dbReference type="EMBL" id="KAK9280775.1"/>
    </source>
</evidence>
<dbReference type="EMBL" id="JBBPBK010000007">
    <property type="protein sequence ID" value="KAK9280775.1"/>
    <property type="molecule type" value="Genomic_DNA"/>
</dbReference>
<dbReference type="GO" id="GO:0009860">
    <property type="term" value="P:pollen tube growth"/>
    <property type="evidence" value="ECO:0007669"/>
    <property type="project" value="TreeGrafter"/>
</dbReference>
<dbReference type="GO" id="GO:0052689">
    <property type="term" value="F:carboxylic ester hydrolase activity"/>
    <property type="evidence" value="ECO:0007669"/>
    <property type="project" value="TreeGrafter"/>
</dbReference>
<dbReference type="PANTHER" id="PTHR23024:SF24">
    <property type="entry name" value="ALPHA_BETA HYDROLASE FOLD-3 DOMAIN-CONTAINING PROTEIN"/>
    <property type="match status" value="1"/>
</dbReference>
<proteinExistence type="inferred from homology"/>
<dbReference type="Pfam" id="PF07859">
    <property type="entry name" value="Abhydrolase_3"/>
    <property type="match status" value="1"/>
</dbReference>
<dbReference type="InterPro" id="IPR013094">
    <property type="entry name" value="AB_hydrolase_3"/>
</dbReference>
<dbReference type="InterPro" id="IPR029058">
    <property type="entry name" value="AB_hydrolase_fold"/>
</dbReference>
<dbReference type="Proteomes" id="UP001415857">
    <property type="component" value="Unassembled WGS sequence"/>
</dbReference>
<evidence type="ECO:0000313" key="4">
    <source>
        <dbReference type="Proteomes" id="UP001415857"/>
    </source>
</evidence>
<dbReference type="Gene3D" id="3.40.50.1820">
    <property type="entry name" value="alpha/beta hydrolase"/>
    <property type="match status" value="1"/>
</dbReference>
<evidence type="ECO:0000256" key="1">
    <source>
        <dbReference type="ARBA" id="ARBA00010515"/>
    </source>
</evidence>
<dbReference type="SUPFAM" id="SSF53474">
    <property type="entry name" value="alpha/beta-Hydrolases"/>
    <property type="match status" value="1"/>
</dbReference>
<dbReference type="AlphaFoldDB" id="A0AAP0RRD6"/>
<name>A0AAP0RRD6_LIQFO</name>
<gene>
    <name evidence="3" type="ORF">L1049_003664</name>
</gene>
<comment type="similarity">
    <text evidence="1">Belongs to the 'GDXG' lipolytic enzyme family.</text>
</comment>
<sequence length="340" mass="37954">MSTVTPKSPALPWKARLFLTTFTFAVDASRRSNGTINRFLSNFLDLKVSPSKKPINGVTSLDVTVDPSRNLWFRLYIPAAEVSGSHVSLPVIIFFHGGGFAFLAADSKPSDDFCRRLAGELRAVVVSVNYRLSPEHRYPCQYEDGFDVLKFVDERGFDEFLPVNADLSRCFLAGDSAGSNLAHHVAVKVGGYDQLREVKVIGLMAIQPFFGGEERTESEMKLVGMPIISVERTDWLWKAFLPEGADRDHPVVNVFGPKSADISGVKFPATVVFVGGFDPLQDWQKRYYEGLKKSGKEVHLIEYPNATHGFYAFQEFPESSLLITELRAFLEKQSAKKSMI</sequence>
<dbReference type="InterPro" id="IPR050466">
    <property type="entry name" value="Carboxylest/Gibb_receptor"/>
</dbReference>